<accession>A0A6G0W9K0</accession>
<feature type="transmembrane region" description="Helical" evidence="1">
    <location>
        <begin position="481"/>
        <end position="499"/>
    </location>
</feature>
<evidence type="ECO:0000313" key="3">
    <source>
        <dbReference type="Proteomes" id="UP000481153"/>
    </source>
</evidence>
<dbReference type="EMBL" id="VJMJ01000293">
    <property type="protein sequence ID" value="KAF0723873.1"/>
    <property type="molecule type" value="Genomic_DNA"/>
</dbReference>
<sequence length="602" mass="67417">MPSIHDAVYSPDALNHWILEAHTPENTSGDGDRAKTFHALQFNRMQTQVPMRGLTLCFPEPYERAYRRQTEETSVVRIRVVFAVGSLLLSCFLLYDYYVKQLHLPTTAWLVVQVCAGHGAFVAGLLLSFLPPARRVVGMETITTCVFAIVAAVLIAKKPLQGERGPVLELVVLLIPIFGITRMRFVTSCALGFSILGVYLAVQLTAAHLLDDCDPPKAIMAQTFNYAIRIVGGVVAHYRQELLRRRNFILNLPVADADNGCLQDKFVHHEMIHRWLLGFHDRAVDAAFLLHWYLLDPCPYDDIYDALLHRRVVRALRGPFINAVMCQMLLLLQDFVFFHDMPSVETTALLLRLGLVVPAYVAFMGAVYVLSHLYSRRQVLPPGRLAEFLGDKTNGGYVPAAQILSGVVVSIHLAAMATLVLYVHSATHDGSTADVYLMGLLNAVLFVHRSGFRIRFVVATYTTTATILLFVLAMVESLPRDLWLEYAIVAVAVVGLGAVTSHEEESLRRVFFILQAVRRLHFREWFQTLDRVPLWMRRRLVTRLESVRAKLAHHRKPSLPPPEPQQNETTIQVPAELAAATFAGIYCQVVEAVVDVVAIVAV</sequence>
<feature type="transmembrane region" description="Helical" evidence="1">
    <location>
        <begin position="167"/>
        <end position="185"/>
    </location>
</feature>
<keyword evidence="3" id="KW-1185">Reference proteome</keyword>
<feature type="transmembrane region" description="Helical" evidence="1">
    <location>
        <begin position="403"/>
        <end position="424"/>
    </location>
</feature>
<evidence type="ECO:0000313" key="2">
    <source>
        <dbReference type="EMBL" id="KAF0723873.1"/>
    </source>
</evidence>
<feature type="transmembrane region" description="Helical" evidence="1">
    <location>
        <begin position="350"/>
        <end position="370"/>
    </location>
</feature>
<feature type="transmembrane region" description="Helical" evidence="1">
    <location>
        <begin position="191"/>
        <end position="210"/>
    </location>
</feature>
<protein>
    <submittedName>
        <fullName evidence="2">Uncharacterized protein</fullName>
    </submittedName>
</protein>
<name>A0A6G0W9K0_9STRA</name>
<feature type="transmembrane region" description="Helical" evidence="1">
    <location>
        <begin position="136"/>
        <end position="155"/>
    </location>
</feature>
<proteinExistence type="predicted"/>
<feature type="transmembrane region" description="Helical" evidence="1">
    <location>
        <begin position="76"/>
        <end position="95"/>
    </location>
</feature>
<dbReference type="AlphaFoldDB" id="A0A6G0W9K0"/>
<keyword evidence="1" id="KW-0812">Transmembrane</keyword>
<reference evidence="2 3" key="1">
    <citation type="submission" date="2019-07" db="EMBL/GenBank/DDBJ databases">
        <title>Genomics analysis of Aphanomyces spp. identifies a new class of oomycete effector associated with host adaptation.</title>
        <authorList>
            <person name="Gaulin E."/>
        </authorList>
    </citation>
    <scope>NUCLEOTIDE SEQUENCE [LARGE SCALE GENOMIC DNA]</scope>
    <source>
        <strain evidence="2 3">ATCC 201684</strain>
    </source>
</reference>
<organism evidence="2 3">
    <name type="scientific">Aphanomyces euteiches</name>
    <dbReference type="NCBI Taxonomy" id="100861"/>
    <lineage>
        <taxon>Eukaryota</taxon>
        <taxon>Sar</taxon>
        <taxon>Stramenopiles</taxon>
        <taxon>Oomycota</taxon>
        <taxon>Saprolegniomycetes</taxon>
        <taxon>Saprolegniales</taxon>
        <taxon>Verrucalvaceae</taxon>
        <taxon>Aphanomyces</taxon>
    </lineage>
</organism>
<evidence type="ECO:0000256" key="1">
    <source>
        <dbReference type="SAM" id="Phobius"/>
    </source>
</evidence>
<feature type="transmembrane region" description="Helical" evidence="1">
    <location>
        <begin position="107"/>
        <end position="130"/>
    </location>
</feature>
<comment type="caution">
    <text evidence="2">The sequence shown here is derived from an EMBL/GenBank/DDBJ whole genome shotgun (WGS) entry which is preliminary data.</text>
</comment>
<feature type="transmembrane region" description="Helical" evidence="1">
    <location>
        <begin position="320"/>
        <end position="338"/>
    </location>
</feature>
<gene>
    <name evidence="2" type="ORF">Ae201684_017324</name>
</gene>
<feature type="transmembrane region" description="Helical" evidence="1">
    <location>
        <begin position="454"/>
        <end position="475"/>
    </location>
</feature>
<keyword evidence="1" id="KW-1133">Transmembrane helix</keyword>
<dbReference type="VEuPathDB" id="FungiDB:AeMF1_016105"/>
<dbReference type="Proteomes" id="UP000481153">
    <property type="component" value="Unassembled WGS sequence"/>
</dbReference>
<keyword evidence="1" id="KW-0472">Membrane</keyword>